<gene>
    <name evidence="6" type="ORF">T472_0202155</name>
</gene>
<dbReference type="Gene3D" id="3.40.50.300">
    <property type="entry name" value="P-loop containing nucleotide triphosphate hydrolases"/>
    <property type="match status" value="1"/>
</dbReference>
<dbReference type="RefSeq" id="WP_023385573.1">
    <property type="nucleotide sequence ID" value="NZ_AXUN02000034.1"/>
</dbReference>
<dbReference type="PROSITE" id="PS50893">
    <property type="entry name" value="ABC_TRANSPORTER_2"/>
    <property type="match status" value="1"/>
</dbReference>
<reference evidence="6 7" key="1">
    <citation type="journal article" date="2014" name="Genome Announc.">
        <title>Genome Sequence of Youngiibacter fragilis, the Type Strain of the Genus Youngiibacter.</title>
        <authorList>
            <person name="Wawrik C.B."/>
            <person name="Callaghan A.V."/>
            <person name="Stamps B.W."/>
            <person name="Wawrik B."/>
        </authorList>
    </citation>
    <scope>NUCLEOTIDE SEQUENCE [LARGE SCALE GENOMIC DNA]</scope>
    <source>
        <strain evidence="6 7">232.1</strain>
    </source>
</reference>
<dbReference type="CDD" id="cd03235">
    <property type="entry name" value="ABC_Metallic_Cations"/>
    <property type="match status" value="1"/>
</dbReference>
<dbReference type="PROSITE" id="PS00211">
    <property type="entry name" value="ABC_TRANSPORTER_1"/>
    <property type="match status" value="1"/>
</dbReference>
<evidence type="ECO:0000256" key="1">
    <source>
        <dbReference type="ARBA" id="ARBA00005417"/>
    </source>
</evidence>
<dbReference type="STRING" id="994573.T472_0202155"/>
<keyword evidence="3" id="KW-0547">Nucleotide-binding</keyword>
<evidence type="ECO:0000259" key="5">
    <source>
        <dbReference type="PROSITE" id="PS50893"/>
    </source>
</evidence>
<evidence type="ECO:0000313" key="6">
    <source>
        <dbReference type="EMBL" id="ETA82249.1"/>
    </source>
</evidence>
<dbReference type="eggNOG" id="COG1121">
    <property type="taxonomic scope" value="Bacteria"/>
</dbReference>
<dbReference type="AlphaFoldDB" id="V7IA74"/>
<evidence type="ECO:0000256" key="3">
    <source>
        <dbReference type="ARBA" id="ARBA00022741"/>
    </source>
</evidence>
<dbReference type="InterPro" id="IPR003593">
    <property type="entry name" value="AAA+_ATPase"/>
</dbReference>
<keyword evidence="2" id="KW-0813">Transport</keyword>
<dbReference type="PATRIC" id="fig|994573.3.peg.403"/>
<dbReference type="OrthoDB" id="9806726at2"/>
<dbReference type="GO" id="GO:0005524">
    <property type="term" value="F:ATP binding"/>
    <property type="evidence" value="ECO:0007669"/>
    <property type="project" value="UniProtKB-KW"/>
</dbReference>
<name>V7IA74_9CLOT</name>
<feature type="domain" description="ABC transporter" evidence="5">
    <location>
        <begin position="10"/>
        <end position="248"/>
    </location>
</feature>
<comment type="caution">
    <text evidence="6">The sequence shown here is derived from an EMBL/GenBank/DDBJ whole genome shotgun (WGS) entry which is preliminary data.</text>
</comment>
<evidence type="ECO:0000256" key="2">
    <source>
        <dbReference type="ARBA" id="ARBA00022448"/>
    </source>
</evidence>
<accession>V7IA74</accession>
<dbReference type="InterPro" id="IPR017871">
    <property type="entry name" value="ABC_transporter-like_CS"/>
</dbReference>
<dbReference type="Pfam" id="PF00005">
    <property type="entry name" value="ABC_tran"/>
    <property type="match status" value="1"/>
</dbReference>
<dbReference type="SUPFAM" id="SSF52540">
    <property type="entry name" value="P-loop containing nucleoside triphosphate hydrolases"/>
    <property type="match status" value="1"/>
</dbReference>
<dbReference type="PANTHER" id="PTHR42734:SF17">
    <property type="entry name" value="METAL TRANSPORT SYSTEM ATP-BINDING PROTEIN TM_0124-RELATED"/>
    <property type="match status" value="1"/>
</dbReference>
<dbReference type="PANTHER" id="PTHR42734">
    <property type="entry name" value="METAL TRANSPORT SYSTEM ATP-BINDING PROTEIN TM_0124-RELATED"/>
    <property type="match status" value="1"/>
</dbReference>
<comment type="similarity">
    <text evidence="1">Belongs to the ABC transporter superfamily.</text>
</comment>
<sequence>MTDGARTVAVTARNLTVKYGGVVALDNVCLDIAEGDYLGIIGPNGGGKTTLLKSILGMIRPSEGEIRIYGKNPSDAGGIVGYVPQVASMNKTFPASVREVVAMAKLRPEIMFFHKYTPVELEAADLAMEKAGIFDLRNKRVSELSGGQFQRMLIARAISHNPKVLLLDEPTANVDATSRTDIYDLLEKLNGSMTIVMVTHDMLAVSSQVRSLACLNVRLVYHGESEISEDMVKELYGCPIDLLAHGVPHRVLRQHKDGE</sequence>
<dbReference type="EMBL" id="AXUN02000034">
    <property type="protein sequence ID" value="ETA82249.1"/>
    <property type="molecule type" value="Genomic_DNA"/>
</dbReference>
<dbReference type="Proteomes" id="UP000017747">
    <property type="component" value="Unassembled WGS sequence"/>
</dbReference>
<keyword evidence="4 6" id="KW-0067">ATP-binding</keyword>
<organism evidence="6 7">
    <name type="scientific">Youngiibacter fragilis 232.1</name>
    <dbReference type="NCBI Taxonomy" id="994573"/>
    <lineage>
        <taxon>Bacteria</taxon>
        <taxon>Bacillati</taxon>
        <taxon>Bacillota</taxon>
        <taxon>Clostridia</taxon>
        <taxon>Eubacteriales</taxon>
        <taxon>Clostridiaceae</taxon>
        <taxon>Youngiibacter</taxon>
    </lineage>
</organism>
<evidence type="ECO:0000313" key="7">
    <source>
        <dbReference type="Proteomes" id="UP000017747"/>
    </source>
</evidence>
<dbReference type="InterPro" id="IPR050153">
    <property type="entry name" value="Metal_Ion_Import_ABC"/>
</dbReference>
<proteinExistence type="inferred from homology"/>
<dbReference type="GO" id="GO:0016887">
    <property type="term" value="F:ATP hydrolysis activity"/>
    <property type="evidence" value="ECO:0007669"/>
    <property type="project" value="InterPro"/>
</dbReference>
<dbReference type="SMART" id="SM00382">
    <property type="entry name" value="AAA"/>
    <property type="match status" value="1"/>
</dbReference>
<keyword evidence="7" id="KW-1185">Reference proteome</keyword>
<protein>
    <submittedName>
        <fullName evidence="6">Zinc ABC transporter ATP-binding protein</fullName>
    </submittedName>
</protein>
<evidence type="ECO:0000256" key="4">
    <source>
        <dbReference type="ARBA" id="ARBA00022840"/>
    </source>
</evidence>
<dbReference type="InterPro" id="IPR003439">
    <property type="entry name" value="ABC_transporter-like_ATP-bd"/>
</dbReference>
<dbReference type="InterPro" id="IPR027417">
    <property type="entry name" value="P-loop_NTPase"/>
</dbReference>